<dbReference type="GO" id="GO:0004618">
    <property type="term" value="F:phosphoglycerate kinase activity"/>
    <property type="evidence" value="ECO:0007669"/>
    <property type="project" value="UniProtKB-UniRule"/>
</dbReference>
<evidence type="ECO:0000256" key="11">
    <source>
        <dbReference type="RuleBase" id="RU000532"/>
    </source>
</evidence>
<dbReference type="PANTHER" id="PTHR11406">
    <property type="entry name" value="PHOSPHOGLYCERATE KINASE"/>
    <property type="match status" value="1"/>
</dbReference>
<keyword evidence="6 8" id="KW-0418">Kinase</keyword>
<evidence type="ECO:0000256" key="5">
    <source>
        <dbReference type="ARBA" id="ARBA00022741"/>
    </source>
</evidence>
<dbReference type="GO" id="GO:0005524">
    <property type="term" value="F:ATP binding"/>
    <property type="evidence" value="ECO:0007669"/>
    <property type="project" value="UniProtKB-KW"/>
</dbReference>
<keyword evidence="8" id="KW-0324">Glycolysis</keyword>
<evidence type="ECO:0000256" key="7">
    <source>
        <dbReference type="ARBA" id="ARBA00022840"/>
    </source>
</evidence>
<gene>
    <name evidence="8" type="primary">pgk</name>
    <name evidence="12" type="ORF">B2G88_12775</name>
</gene>
<organism evidence="12 13">
    <name type="scientific">Natronolimnobius baerhuensis</name>
    <dbReference type="NCBI Taxonomy" id="253108"/>
    <lineage>
        <taxon>Archaea</taxon>
        <taxon>Methanobacteriati</taxon>
        <taxon>Methanobacteriota</taxon>
        <taxon>Stenosarchaea group</taxon>
        <taxon>Halobacteria</taxon>
        <taxon>Halobacteriales</taxon>
        <taxon>Natrialbaceae</taxon>
        <taxon>Natronolimnobius</taxon>
    </lineage>
</organism>
<evidence type="ECO:0000256" key="3">
    <source>
        <dbReference type="ARBA" id="ARBA00016471"/>
    </source>
</evidence>
<proteinExistence type="inferred from homology"/>
<feature type="binding site" evidence="8">
    <location>
        <position position="160"/>
    </location>
    <ligand>
        <name>substrate</name>
    </ligand>
</feature>
<dbReference type="InterPro" id="IPR036043">
    <property type="entry name" value="Phosphoglycerate_kinase_sf"/>
</dbReference>
<keyword evidence="8" id="KW-0963">Cytoplasm</keyword>
<dbReference type="PIRSF" id="PIRSF000724">
    <property type="entry name" value="Pgk"/>
    <property type="match status" value="1"/>
</dbReference>
<dbReference type="PANTHER" id="PTHR11406:SF23">
    <property type="entry name" value="PHOSPHOGLYCERATE KINASE 1, CHLOROPLASTIC-RELATED"/>
    <property type="match status" value="1"/>
</dbReference>
<dbReference type="HAMAP" id="MF_00145">
    <property type="entry name" value="Phosphoglyc_kinase"/>
    <property type="match status" value="1"/>
</dbReference>
<dbReference type="Pfam" id="PF00162">
    <property type="entry name" value="PGK"/>
    <property type="match status" value="1"/>
</dbReference>
<dbReference type="InterPro" id="IPR015911">
    <property type="entry name" value="Phosphoglycerate_kinase_CS"/>
</dbReference>
<name>A0A202E4V9_9EURY</name>
<dbReference type="GO" id="GO:0043531">
    <property type="term" value="F:ADP binding"/>
    <property type="evidence" value="ECO:0007669"/>
    <property type="project" value="TreeGrafter"/>
</dbReference>
<evidence type="ECO:0000256" key="1">
    <source>
        <dbReference type="ARBA" id="ARBA00000642"/>
    </source>
</evidence>
<comment type="catalytic activity">
    <reaction evidence="1 8 11">
        <text>(2R)-3-phosphoglycerate + ATP = (2R)-3-phospho-glyceroyl phosphate + ADP</text>
        <dbReference type="Rhea" id="RHEA:14801"/>
        <dbReference type="ChEBI" id="CHEBI:30616"/>
        <dbReference type="ChEBI" id="CHEBI:57604"/>
        <dbReference type="ChEBI" id="CHEBI:58272"/>
        <dbReference type="ChEBI" id="CHEBI:456216"/>
        <dbReference type="EC" id="2.7.2.3"/>
    </reaction>
</comment>
<dbReference type="GO" id="GO:0005829">
    <property type="term" value="C:cytosol"/>
    <property type="evidence" value="ECO:0007669"/>
    <property type="project" value="TreeGrafter"/>
</dbReference>
<feature type="binding site" evidence="8 10">
    <location>
        <begin position="361"/>
        <end position="364"/>
    </location>
    <ligand>
        <name>ATP</name>
        <dbReference type="ChEBI" id="CHEBI:30616"/>
    </ligand>
</feature>
<accession>A0A202E4V9</accession>
<feature type="binding site" evidence="8 9">
    <location>
        <begin position="25"/>
        <end position="27"/>
    </location>
    <ligand>
        <name>substrate</name>
    </ligand>
</feature>
<comment type="pathway">
    <text evidence="8">Carbohydrate degradation; glycolysis; pyruvate from D-glyceraldehyde 3-phosphate: step 2/5.</text>
</comment>
<evidence type="ECO:0000256" key="4">
    <source>
        <dbReference type="ARBA" id="ARBA00022679"/>
    </source>
</evidence>
<keyword evidence="7 8" id="KW-0067">ATP-binding</keyword>
<feature type="binding site" evidence="8 10">
    <location>
        <position position="335"/>
    </location>
    <ligand>
        <name>ATP</name>
        <dbReference type="ChEBI" id="CHEBI:30616"/>
    </ligand>
</feature>
<dbReference type="InterPro" id="IPR001576">
    <property type="entry name" value="Phosphoglycerate_kinase"/>
</dbReference>
<reference evidence="12 13" key="1">
    <citation type="submission" date="2017-02" db="EMBL/GenBank/DDBJ databases">
        <title>Natronthermophilus aegyptiacus gen. nov.,sp. nov., an aerobic, extremely halophilic alkalithermophilic archaeon isolated from the athalassohaline Wadi An Natrun, Egypt.</title>
        <authorList>
            <person name="Zhao B."/>
        </authorList>
    </citation>
    <scope>NUCLEOTIDE SEQUENCE [LARGE SCALE GENOMIC DNA]</scope>
    <source>
        <strain evidence="12 13">CGMCC 1.3597</strain>
    </source>
</reference>
<evidence type="ECO:0000256" key="2">
    <source>
        <dbReference type="ARBA" id="ARBA00013061"/>
    </source>
</evidence>
<dbReference type="Proteomes" id="UP000196084">
    <property type="component" value="Unassembled WGS sequence"/>
</dbReference>
<evidence type="ECO:0000256" key="6">
    <source>
        <dbReference type="ARBA" id="ARBA00022777"/>
    </source>
</evidence>
<comment type="subunit">
    <text evidence="8">Monomer.</text>
</comment>
<feature type="binding site" evidence="9">
    <location>
        <position position="40"/>
    </location>
    <ligand>
        <name>(2R)-3-phosphoglycerate</name>
        <dbReference type="ChEBI" id="CHEBI:58272"/>
    </ligand>
</feature>
<protein>
    <recommendedName>
        <fullName evidence="3 8">Phosphoglycerate kinase</fullName>
        <ecNumber evidence="2 8">2.7.2.3</ecNumber>
    </recommendedName>
</protein>
<dbReference type="AlphaFoldDB" id="A0A202E4V9"/>
<dbReference type="Gene3D" id="3.40.50.1260">
    <property type="entry name" value="Phosphoglycerate kinase, N-terminal domain"/>
    <property type="match status" value="2"/>
</dbReference>
<dbReference type="SUPFAM" id="SSF53748">
    <property type="entry name" value="Phosphoglycerate kinase"/>
    <property type="match status" value="1"/>
</dbReference>
<keyword evidence="13" id="KW-1185">Reference proteome</keyword>
<feature type="binding site" evidence="8">
    <location>
        <position position="120"/>
    </location>
    <ligand>
        <name>substrate</name>
    </ligand>
</feature>
<comment type="caution">
    <text evidence="12">The sequence shown here is derived from an EMBL/GenBank/DDBJ whole genome shotgun (WGS) entry which is preliminary data.</text>
</comment>
<evidence type="ECO:0000313" key="13">
    <source>
        <dbReference type="Proteomes" id="UP000196084"/>
    </source>
</evidence>
<dbReference type="InterPro" id="IPR015824">
    <property type="entry name" value="Phosphoglycerate_kinase_N"/>
</dbReference>
<feature type="binding site" evidence="9">
    <location>
        <position position="120"/>
    </location>
    <ligand>
        <name>(2R)-3-phosphoglycerate</name>
        <dbReference type="ChEBI" id="CHEBI:58272"/>
    </ligand>
</feature>
<dbReference type="PRINTS" id="PR00477">
    <property type="entry name" value="PHGLYCKINASE"/>
</dbReference>
<dbReference type="EC" id="2.7.2.3" evidence="2 8"/>
<feature type="binding site" evidence="8 9">
    <location>
        <begin position="63"/>
        <end position="66"/>
    </location>
    <ligand>
        <name>substrate</name>
    </ligand>
</feature>
<dbReference type="GO" id="GO:0006094">
    <property type="term" value="P:gluconeogenesis"/>
    <property type="evidence" value="ECO:0007669"/>
    <property type="project" value="TreeGrafter"/>
</dbReference>
<dbReference type="UniPathway" id="UPA00109">
    <property type="reaction ID" value="UER00185"/>
</dbReference>
<comment type="similarity">
    <text evidence="8 11">Belongs to the phosphoglycerate kinase family.</text>
</comment>
<dbReference type="PROSITE" id="PS00111">
    <property type="entry name" value="PGLYCERATE_KINASE"/>
    <property type="match status" value="1"/>
</dbReference>
<keyword evidence="4 8" id="KW-0808">Transferase</keyword>
<keyword evidence="5 8" id="KW-0547">Nucleotide-binding</keyword>
<evidence type="ECO:0000256" key="8">
    <source>
        <dbReference type="HAMAP-Rule" id="MF_00145"/>
    </source>
</evidence>
<comment type="caution">
    <text evidence="8">Lacks conserved residue(s) required for the propagation of feature annotation.</text>
</comment>
<dbReference type="EMBL" id="MWPH01000003">
    <property type="protein sequence ID" value="OVE83336.1"/>
    <property type="molecule type" value="Genomic_DNA"/>
</dbReference>
<sequence length="407" mass="44010">MTVPMTTFQTIDDLESGQRVLVRIDINAPVEDGVVQDNRRFERHADTIAELLEADHAVAILAHQGRPGRDTFVSLEQHADILGDHLEQDVGFVADTFGEDALAAVSALEGGEALVLENARMCDEELPEEDPDVKAKTAFVQTLAPEFDAYINDAYSAAHRSHASLVGFPQVMNAYAGRVMEAEYTANSAIQEREFDGPVTMVLGGTKAEDLIPVIEQVDDTVDRFCLGGIVGELFLRADGHDVGYDVDGTDFFDQQWEDHQETLERVLSEYGDRLHLASDLAYEGTEGERAEEPVVAIEKETSYLDIGSDTAEEYADLVADSDAVFVKGALGVFEDDRFADGTVTVLSAIADTDCFSVIGGGDTSRSISMYGLEEADFGHVSVAGGAYVRALTGEGLVGVDVLEQDP</sequence>
<feature type="binding site" evidence="8">
    <location>
        <position position="40"/>
    </location>
    <ligand>
        <name>substrate</name>
    </ligand>
</feature>
<evidence type="ECO:0000256" key="10">
    <source>
        <dbReference type="PIRSR" id="PIRSR000724-2"/>
    </source>
</evidence>
<evidence type="ECO:0000256" key="9">
    <source>
        <dbReference type="PIRSR" id="PIRSR000724-1"/>
    </source>
</evidence>
<comment type="subcellular location">
    <subcellularLocation>
        <location evidence="8">Cytoplasm</location>
    </subcellularLocation>
</comment>
<evidence type="ECO:0000313" key="12">
    <source>
        <dbReference type="EMBL" id="OVE83336.1"/>
    </source>
</evidence>
<feature type="binding site" evidence="9">
    <location>
        <position position="160"/>
    </location>
    <ligand>
        <name>(2R)-3-phosphoglycerate</name>
        <dbReference type="ChEBI" id="CHEBI:58272"/>
    </ligand>
</feature>
<dbReference type="GO" id="GO:0006096">
    <property type="term" value="P:glycolytic process"/>
    <property type="evidence" value="ECO:0007669"/>
    <property type="project" value="UniProtKB-UniRule"/>
</dbReference>